<organism evidence="1">
    <name type="scientific">Oryza sativa subsp. japonica</name>
    <name type="common">Rice</name>
    <dbReference type="NCBI Taxonomy" id="39947"/>
    <lineage>
        <taxon>Eukaryota</taxon>
        <taxon>Viridiplantae</taxon>
        <taxon>Streptophyta</taxon>
        <taxon>Embryophyta</taxon>
        <taxon>Tracheophyta</taxon>
        <taxon>Spermatophyta</taxon>
        <taxon>Magnoliopsida</taxon>
        <taxon>Liliopsida</taxon>
        <taxon>Poales</taxon>
        <taxon>Poaceae</taxon>
        <taxon>BOP clade</taxon>
        <taxon>Oryzoideae</taxon>
        <taxon>Oryzeae</taxon>
        <taxon>Oryzinae</taxon>
        <taxon>Oryza</taxon>
        <taxon>Oryza sativa</taxon>
    </lineage>
</organism>
<gene>
    <name evidence="1" type="ordered locus">LOC_Os11g28750</name>
</gene>
<name>Q2R4E6_ORYSJ</name>
<proteinExistence type="predicted"/>
<reference evidence="1" key="3">
    <citation type="submission" date="2006-01" db="EMBL/GenBank/DDBJ databases">
        <authorList>
            <person name="Buell R."/>
        </authorList>
    </citation>
    <scope>NUCLEOTIDE SEQUENCE</scope>
</reference>
<reference evidence="1" key="1">
    <citation type="journal article" date="2005" name="BMC Biol.">
        <title>The sequence of rice chromosomes 11 and 12, rich in disease resistance genes and recent gene duplications.</title>
        <authorList>
            <consortium name="The rice chromosomes 11 and 12 sequencing consortia"/>
        </authorList>
    </citation>
    <scope>NUCLEOTIDE SEQUENCE [LARGE SCALE GENOMIC DNA]</scope>
</reference>
<dbReference type="AlphaFoldDB" id="Q2R4E6"/>
<reference evidence="1" key="2">
    <citation type="submission" date="2005-04" db="EMBL/GenBank/DDBJ databases">
        <authorList>
            <person name="Buell C.R."/>
            <person name="Wing R.A."/>
            <person name="McCombie W.A."/>
            <person name="Ouyang S."/>
        </authorList>
    </citation>
    <scope>NUCLEOTIDE SEQUENCE</scope>
</reference>
<protein>
    <submittedName>
        <fullName evidence="1">Uncharacterized protein</fullName>
    </submittedName>
</protein>
<evidence type="ECO:0000313" key="1">
    <source>
        <dbReference type="EMBL" id="ABA93604.1"/>
    </source>
</evidence>
<accession>Q2R4E6</accession>
<dbReference type="EMBL" id="DP000010">
    <property type="protein sequence ID" value="ABA93604.1"/>
    <property type="molecule type" value="Genomic_DNA"/>
</dbReference>
<sequence length="105" mass="11915">MTPGTRPRCRRLPSNVVPIKTKCYPSLSSDRKEGNKHAFQLGRNSTIAYKDLSLALYHPIGKKEQLKRVLFVIVIRAQRRQIESIGGLWGNIQLSAKRTRGSNKN</sequence>